<evidence type="ECO:0000259" key="3">
    <source>
        <dbReference type="Pfam" id="PF10708"/>
    </source>
</evidence>
<proteinExistence type="predicted"/>
<dbReference type="AlphaFoldDB" id="A0AAJ1S1T4"/>
<protein>
    <submittedName>
        <fullName evidence="4">DUF2510 domain-containing protein</fullName>
    </submittedName>
</protein>
<dbReference type="EMBL" id="JAUFSA010000001">
    <property type="protein sequence ID" value="MDP7735122.1"/>
    <property type="molecule type" value="Genomic_DNA"/>
</dbReference>
<dbReference type="InterPro" id="IPR018929">
    <property type="entry name" value="DUF2510"/>
</dbReference>
<reference evidence="4" key="1">
    <citation type="submission" date="2023-06" db="EMBL/GenBank/DDBJ databases">
        <title>Identification of two novel mycobacterium reveal diversities and complexities of Mycobacterium gordonae clade.</title>
        <authorList>
            <person name="Matsumoto Y."/>
            <person name="Nakamura S."/>
            <person name="Motooka D."/>
            <person name="Fukushima K."/>
        </authorList>
    </citation>
    <scope>NUCLEOTIDE SEQUENCE</scope>
    <source>
        <strain evidence="4">TY812</strain>
    </source>
</reference>
<dbReference type="RefSeq" id="WP_306255148.1">
    <property type="nucleotide sequence ID" value="NZ_JAUFSA010000001.1"/>
</dbReference>
<organism evidence="4 5">
    <name type="scientific">Mycobacterium paragordonae</name>
    <dbReference type="NCBI Taxonomy" id="1389713"/>
    <lineage>
        <taxon>Bacteria</taxon>
        <taxon>Bacillati</taxon>
        <taxon>Actinomycetota</taxon>
        <taxon>Actinomycetes</taxon>
        <taxon>Mycobacteriales</taxon>
        <taxon>Mycobacteriaceae</taxon>
        <taxon>Mycobacterium</taxon>
    </lineage>
</organism>
<keyword evidence="2" id="KW-0812">Transmembrane</keyword>
<feature type="region of interest" description="Disordered" evidence="1">
    <location>
        <begin position="1"/>
        <end position="29"/>
    </location>
</feature>
<evidence type="ECO:0000256" key="2">
    <source>
        <dbReference type="SAM" id="Phobius"/>
    </source>
</evidence>
<keyword evidence="2" id="KW-0472">Membrane</keyword>
<gene>
    <name evidence="4" type="ORF">QXL92_10255</name>
</gene>
<evidence type="ECO:0000313" key="5">
    <source>
        <dbReference type="Proteomes" id="UP001229081"/>
    </source>
</evidence>
<accession>A0AAJ1S1T4</accession>
<feature type="compositionally biased region" description="Basic and acidic residues" evidence="1">
    <location>
        <begin position="1"/>
        <end position="17"/>
    </location>
</feature>
<evidence type="ECO:0000256" key="1">
    <source>
        <dbReference type="SAM" id="MobiDB-lite"/>
    </source>
</evidence>
<dbReference type="Proteomes" id="UP001229081">
    <property type="component" value="Unassembled WGS sequence"/>
</dbReference>
<dbReference type="Pfam" id="PF10708">
    <property type="entry name" value="DUF2510"/>
    <property type="match status" value="1"/>
</dbReference>
<name>A0AAJ1S1T4_9MYCO</name>
<feature type="domain" description="DUF2510" evidence="3">
    <location>
        <begin position="19"/>
        <end position="46"/>
    </location>
</feature>
<keyword evidence="2" id="KW-1133">Transmembrane helix</keyword>
<evidence type="ECO:0000313" key="4">
    <source>
        <dbReference type="EMBL" id="MDP7735122.1"/>
    </source>
</evidence>
<comment type="caution">
    <text evidence="4">The sequence shown here is derived from an EMBL/GenBank/DDBJ whole genome shotgun (WGS) entry which is preliminary data.</text>
</comment>
<feature type="transmembrane region" description="Helical" evidence="2">
    <location>
        <begin position="64"/>
        <end position="82"/>
    </location>
</feature>
<sequence>MSTPERPHHPEPPRRDGPPGWYLDPDGSPRQRFWDGQQWTGYRPPPGGDPFVHFWQRLSSTSKAVLAGVVGIVLLIVVILVIQSEPWHSQRYKNCRAAADQEGYRGAQRETVIKFCVDNQ</sequence>